<organism evidence="2 3">
    <name type="scientific">Morus notabilis</name>
    <dbReference type="NCBI Taxonomy" id="981085"/>
    <lineage>
        <taxon>Eukaryota</taxon>
        <taxon>Viridiplantae</taxon>
        <taxon>Streptophyta</taxon>
        <taxon>Embryophyta</taxon>
        <taxon>Tracheophyta</taxon>
        <taxon>Spermatophyta</taxon>
        <taxon>Magnoliopsida</taxon>
        <taxon>eudicotyledons</taxon>
        <taxon>Gunneridae</taxon>
        <taxon>Pentapetalae</taxon>
        <taxon>rosids</taxon>
        <taxon>fabids</taxon>
        <taxon>Rosales</taxon>
        <taxon>Moraceae</taxon>
        <taxon>Moreae</taxon>
        <taxon>Morus</taxon>
    </lineage>
</organism>
<dbReference type="AlphaFoldDB" id="W9RNL4"/>
<proteinExistence type="predicted"/>
<evidence type="ECO:0000313" key="3">
    <source>
        <dbReference type="Proteomes" id="UP000030645"/>
    </source>
</evidence>
<dbReference type="eggNOG" id="KOG1601">
    <property type="taxonomic scope" value="Eukaryota"/>
</dbReference>
<sequence length="127" mass="14554">MGIKKMNNEVSIANGSARLNHHTQVKNKETRDGLRGEVQGLSEEHFESRINVDVQDVNNGQMEAIQVQDRDQTCPAQRRSNQQPQGHLVRWERFLPFRSLRVLLVENDDSTRDIVSALLRNCGYEGQ</sequence>
<dbReference type="STRING" id="981085.W9RNL4"/>
<dbReference type="EMBL" id="KE344969">
    <property type="protein sequence ID" value="EXB88489.1"/>
    <property type="molecule type" value="Genomic_DNA"/>
</dbReference>
<evidence type="ECO:0000256" key="1">
    <source>
        <dbReference type="SAM" id="MobiDB-lite"/>
    </source>
</evidence>
<reference evidence="3" key="1">
    <citation type="submission" date="2013-01" db="EMBL/GenBank/DDBJ databases">
        <title>Draft Genome Sequence of a Mulberry Tree, Morus notabilis C.K. Schneid.</title>
        <authorList>
            <person name="He N."/>
            <person name="Zhao S."/>
        </authorList>
    </citation>
    <scope>NUCLEOTIDE SEQUENCE</scope>
</reference>
<keyword evidence="3" id="KW-1185">Reference proteome</keyword>
<evidence type="ECO:0008006" key="4">
    <source>
        <dbReference type="Google" id="ProtNLM"/>
    </source>
</evidence>
<evidence type="ECO:0000313" key="2">
    <source>
        <dbReference type="EMBL" id="EXB88489.1"/>
    </source>
</evidence>
<protein>
    <recommendedName>
        <fullName evidence="4">Response regulatory domain-containing protein</fullName>
    </recommendedName>
</protein>
<gene>
    <name evidence="2" type="ORF">L484_017241</name>
</gene>
<dbReference type="Proteomes" id="UP000030645">
    <property type="component" value="Unassembled WGS sequence"/>
</dbReference>
<name>W9RNL4_9ROSA</name>
<accession>W9RNL4</accession>
<feature type="region of interest" description="Disordered" evidence="1">
    <location>
        <begin position="12"/>
        <end position="34"/>
    </location>
</feature>